<keyword evidence="1" id="KW-0539">Nucleus</keyword>
<evidence type="ECO:0008006" key="7">
    <source>
        <dbReference type="Google" id="ProtNLM"/>
    </source>
</evidence>
<sequence>MTKSTPNGFNFTWGSQKSHILEGLKALAVGEVNSAFLTDVTLACEGEYIETHRLVLSLCSSFFKQLFNQNERISDKAHGIVILSHVSARDLRYMLQFMYQGAVQVPREHVDSFLQAGSLLKVEGLISTARVALGTSDKVSGARAPSKSSSANPCPKTSRPSPSVSSLKRRRISGSASRIDDNNVGGAEATTKELSDALVTLCGDDDDGLNPVAGEVVLDDFGDAGCDSDFGGGPSEYEGIGTGGVSLNPLEPEPSTSKIKSEKTVTPKQKGKSVGRRRNNDSNSSSDDDDDGTSSDSSDSTINYLDCPGPKPKLKLNYELSKRFQNIDEAKAFVNGEKKWAPHGQKTLSTNEKKYIYSCLFERECPVRMYLLEWDTKTDLYITTEEHSHTHMAKIKKIGLSEEVKERVKQLFVKGIKKPQRVLMALKAEGFEEPKSSQIGHYIYRLSKMKNVQ</sequence>
<gene>
    <name evidence="5" type="ORF">ODALV1_LOCUS12885</name>
</gene>
<feature type="compositionally biased region" description="Gly residues" evidence="2">
    <location>
        <begin position="230"/>
        <end position="244"/>
    </location>
</feature>
<dbReference type="Proteomes" id="UP001642540">
    <property type="component" value="Unassembled WGS sequence"/>
</dbReference>
<dbReference type="Pfam" id="PF00651">
    <property type="entry name" value="BTB"/>
    <property type="match status" value="1"/>
</dbReference>
<dbReference type="SMART" id="SM00225">
    <property type="entry name" value="BTB"/>
    <property type="match status" value="1"/>
</dbReference>
<dbReference type="CDD" id="cd18315">
    <property type="entry name" value="BTB_POZ_BAB-like"/>
    <property type="match status" value="1"/>
</dbReference>
<dbReference type="EMBL" id="CAXLJM020000039">
    <property type="protein sequence ID" value="CAL8108134.1"/>
    <property type="molecule type" value="Genomic_DNA"/>
</dbReference>
<dbReference type="InterPro" id="IPR000210">
    <property type="entry name" value="BTB/POZ_dom"/>
</dbReference>
<feature type="domain" description="WRKY" evidence="4">
    <location>
        <begin position="329"/>
        <end position="394"/>
    </location>
</feature>
<evidence type="ECO:0000256" key="2">
    <source>
        <dbReference type="SAM" id="MobiDB-lite"/>
    </source>
</evidence>
<proteinExistence type="predicted"/>
<evidence type="ECO:0000259" key="3">
    <source>
        <dbReference type="PROSITE" id="PS50097"/>
    </source>
</evidence>
<reference evidence="5 6" key="1">
    <citation type="submission" date="2024-08" db="EMBL/GenBank/DDBJ databases">
        <authorList>
            <person name="Cucini C."/>
            <person name="Frati F."/>
        </authorList>
    </citation>
    <scope>NUCLEOTIDE SEQUENCE [LARGE SCALE GENOMIC DNA]</scope>
</reference>
<feature type="domain" description="BTB" evidence="3">
    <location>
        <begin position="38"/>
        <end position="107"/>
    </location>
</feature>
<name>A0ABP1QMQ1_9HEXA</name>
<evidence type="ECO:0000313" key="5">
    <source>
        <dbReference type="EMBL" id="CAL8108134.1"/>
    </source>
</evidence>
<dbReference type="PROSITE" id="PS50811">
    <property type="entry name" value="WRKY"/>
    <property type="match status" value="1"/>
</dbReference>
<dbReference type="InterPro" id="IPR051095">
    <property type="entry name" value="Dros_DevTransReg"/>
</dbReference>
<comment type="caution">
    <text evidence="5">The sequence shown here is derived from an EMBL/GenBank/DDBJ whole genome shotgun (WGS) entry which is preliminary data.</text>
</comment>
<protein>
    <recommendedName>
        <fullName evidence="7">BTB domain-containing protein</fullName>
    </recommendedName>
</protein>
<dbReference type="InterPro" id="IPR003657">
    <property type="entry name" value="WRKY_dom"/>
</dbReference>
<evidence type="ECO:0000259" key="4">
    <source>
        <dbReference type="PROSITE" id="PS50811"/>
    </source>
</evidence>
<dbReference type="InterPro" id="IPR011333">
    <property type="entry name" value="SKP1/BTB/POZ_sf"/>
</dbReference>
<feature type="region of interest" description="Disordered" evidence="2">
    <location>
        <begin position="227"/>
        <end position="308"/>
    </location>
</feature>
<dbReference type="SUPFAM" id="SSF54695">
    <property type="entry name" value="POZ domain"/>
    <property type="match status" value="1"/>
</dbReference>
<accession>A0ABP1QMQ1</accession>
<dbReference type="PANTHER" id="PTHR23110">
    <property type="entry name" value="BTB DOMAIN TRANSCRIPTION FACTOR"/>
    <property type="match status" value="1"/>
</dbReference>
<keyword evidence="6" id="KW-1185">Reference proteome</keyword>
<evidence type="ECO:0000256" key="1">
    <source>
        <dbReference type="ARBA" id="ARBA00023242"/>
    </source>
</evidence>
<organism evidence="5 6">
    <name type="scientific">Orchesella dallaii</name>
    <dbReference type="NCBI Taxonomy" id="48710"/>
    <lineage>
        <taxon>Eukaryota</taxon>
        <taxon>Metazoa</taxon>
        <taxon>Ecdysozoa</taxon>
        <taxon>Arthropoda</taxon>
        <taxon>Hexapoda</taxon>
        <taxon>Collembola</taxon>
        <taxon>Entomobryomorpha</taxon>
        <taxon>Entomobryoidea</taxon>
        <taxon>Orchesellidae</taxon>
        <taxon>Orchesellinae</taxon>
        <taxon>Orchesella</taxon>
    </lineage>
</organism>
<dbReference type="Gene3D" id="3.30.710.10">
    <property type="entry name" value="Potassium Channel Kv1.1, Chain A"/>
    <property type="match status" value="1"/>
</dbReference>
<dbReference type="PROSITE" id="PS50097">
    <property type="entry name" value="BTB"/>
    <property type="match status" value="1"/>
</dbReference>
<evidence type="ECO:0000313" key="6">
    <source>
        <dbReference type="Proteomes" id="UP001642540"/>
    </source>
</evidence>
<dbReference type="PANTHER" id="PTHR23110:SF99">
    <property type="entry name" value="BROAD-COMPLEX CORE PROTEIN ISOFORM 6"/>
    <property type="match status" value="1"/>
</dbReference>
<feature type="region of interest" description="Disordered" evidence="2">
    <location>
        <begin position="137"/>
        <end position="187"/>
    </location>
</feature>